<dbReference type="EMBL" id="JAZGQO010000004">
    <property type="protein sequence ID" value="KAK6187229.1"/>
    <property type="molecule type" value="Genomic_DNA"/>
</dbReference>
<dbReference type="AlphaFoldDB" id="A0AAN8PZU3"/>
<dbReference type="SUPFAM" id="SSF56496">
    <property type="entry name" value="Fibrinogen C-terminal domain-like"/>
    <property type="match status" value="1"/>
</dbReference>
<keyword evidence="4" id="KW-1185">Reference proteome</keyword>
<dbReference type="Gene3D" id="4.10.530.10">
    <property type="entry name" value="Gamma-fibrinogen Carboxyl Terminal Fragment, domain 2"/>
    <property type="match status" value="1"/>
</dbReference>
<dbReference type="Gene3D" id="3.90.215.10">
    <property type="entry name" value="Gamma Fibrinogen, chain A, domain 1"/>
    <property type="match status" value="1"/>
</dbReference>
<comment type="caution">
    <text evidence="3">The sequence shown here is derived from an EMBL/GenBank/DDBJ whole genome shotgun (WGS) entry which is preliminary data.</text>
</comment>
<dbReference type="InterPro" id="IPR002181">
    <property type="entry name" value="Fibrinogen_a/b/g_C_dom"/>
</dbReference>
<dbReference type="GO" id="GO:0005615">
    <property type="term" value="C:extracellular space"/>
    <property type="evidence" value="ECO:0007669"/>
    <property type="project" value="TreeGrafter"/>
</dbReference>
<feature type="chain" id="PRO_5042888240" description="Fibrinogen C-terminal domain-containing protein" evidence="1">
    <location>
        <begin position="26"/>
        <end position="353"/>
    </location>
</feature>
<gene>
    <name evidence="3" type="ORF">SNE40_005301</name>
</gene>
<accession>A0AAN8PZU3</accession>
<reference evidence="3 4" key="1">
    <citation type="submission" date="2024-01" db="EMBL/GenBank/DDBJ databases">
        <title>The genome of the rayed Mediterranean limpet Patella caerulea (Linnaeus, 1758).</title>
        <authorList>
            <person name="Anh-Thu Weber A."/>
            <person name="Halstead-Nussloch G."/>
        </authorList>
    </citation>
    <scope>NUCLEOTIDE SEQUENCE [LARGE SCALE GENOMIC DNA]</scope>
    <source>
        <strain evidence="3">AATW-2023a</strain>
        <tissue evidence="3">Whole specimen</tissue>
    </source>
</reference>
<dbReference type="Pfam" id="PF00147">
    <property type="entry name" value="Fibrinogen_C"/>
    <property type="match status" value="1"/>
</dbReference>
<dbReference type="InterPro" id="IPR014716">
    <property type="entry name" value="Fibrinogen_a/b/g_C_1"/>
</dbReference>
<proteinExistence type="predicted"/>
<dbReference type="PANTHER" id="PTHR19143">
    <property type="entry name" value="FIBRINOGEN/TENASCIN/ANGIOPOEITIN"/>
    <property type="match status" value="1"/>
</dbReference>
<protein>
    <recommendedName>
        <fullName evidence="2">Fibrinogen C-terminal domain-containing protein</fullName>
    </recommendedName>
</protein>
<evidence type="ECO:0000259" key="2">
    <source>
        <dbReference type="PROSITE" id="PS51406"/>
    </source>
</evidence>
<dbReference type="SMART" id="SM00186">
    <property type="entry name" value="FBG"/>
    <property type="match status" value="1"/>
</dbReference>
<dbReference type="InterPro" id="IPR036056">
    <property type="entry name" value="Fibrinogen-like_C"/>
</dbReference>
<keyword evidence="1" id="KW-0732">Signal</keyword>
<evidence type="ECO:0000313" key="4">
    <source>
        <dbReference type="Proteomes" id="UP001347796"/>
    </source>
</evidence>
<evidence type="ECO:0000313" key="3">
    <source>
        <dbReference type="EMBL" id="KAK6187229.1"/>
    </source>
</evidence>
<feature type="domain" description="Fibrinogen C-terminal" evidence="2">
    <location>
        <begin position="125"/>
        <end position="320"/>
    </location>
</feature>
<organism evidence="3 4">
    <name type="scientific">Patella caerulea</name>
    <name type="common">Rayed Mediterranean limpet</name>
    <dbReference type="NCBI Taxonomy" id="87958"/>
    <lineage>
        <taxon>Eukaryota</taxon>
        <taxon>Metazoa</taxon>
        <taxon>Spiralia</taxon>
        <taxon>Lophotrochozoa</taxon>
        <taxon>Mollusca</taxon>
        <taxon>Gastropoda</taxon>
        <taxon>Patellogastropoda</taxon>
        <taxon>Patelloidea</taxon>
        <taxon>Patellidae</taxon>
        <taxon>Patella</taxon>
    </lineage>
</organism>
<name>A0AAN8PZU3_PATCE</name>
<sequence>MFISTYYVKMLCHVLLLWMISRTEGTLDSRYVKTRVIKELKRCKESMMPLADVLSSDFIGCGVECTANKECRRFMFDTETNLCSLFDFGANCPTGEHVDNKVCYRQEFVCNEVSCFRCPLGYYGDRCQHVATECAEVKGTLMDIDQNQHVLAFIRPSPTGPVIQVRCAIKSTGWWTAIQRRRKGCKEVDFNRTWDEYVDGFGDTHGEYWLGLKHAYDIIQLKGPCRLLIVWWLNDKTRHSAYYNGFNLTDASNGYNISLSGMQERDNATDYLTDGSYSIAGRPFSTYDRDFSGYGCPERLNGGWWYPRTPNCSLMNPSGRLLEDDTEASLRWDDNLINASKAYSFTLNVQCSY</sequence>
<evidence type="ECO:0000256" key="1">
    <source>
        <dbReference type="SAM" id="SignalP"/>
    </source>
</evidence>
<feature type="signal peptide" evidence="1">
    <location>
        <begin position="1"/>
        <end position="25"/>
    </location>
</feature>
<dbReference type="PROSITE" id="PS51406">
    <property type="entry name" value="FIBRINOGEN_C_2"/>
    <property type="match status" value="1"/>
</dbReference>
<dbReference type="InterPro" id="IPR050373">
    <property type="entry name" value="Fibrinogen_C-term_domain"/>
</dbReference>
<dbReference type="Proteomes" id="UP001347796">
    <property type="component" value="Unassembled WGS sequence"/>
</dbReference>